<dbReference type="Proteomes" id="UP001530293">
    <property type="component" value="Unassembled WGS sequence"/>
</dbReference>
<feature type="domain" description="N-acetyltransferase" evidence="1">
    <location>
        <begin position="359"/>
        <end position="498"/>
    </location>
</feature>
<organism evidence="2 3">
    <name type="scientific">Discostella pseudostelligera</name>
    <dbReference type="NCBI Taxonomy" id="259834"/>
    <lineage>
        <taxon>Eukaryota</taxon>
        <taxon>Sar</taxon>
        <taxon>Stramenopiles</taxon>
        <taxon>Ochrophyta</taxon>
        <taxon>Bacillariophyta</taxon>
        <taxon>Coscinodiscophyceae</taxon>
        <taxon>Thalassiosirophycidae</taxon>
        <taxon>Stephanodiscales</taxon>
        <taxon>Stephanodiscaceae</taxon>
        <taxon>Discostella</taxon>
    </lineage>
</organism>
<evidence type="ECO:0000313" key="3">
    <source>
        <dbReference type="Proteomes" id="UP001530293"/>
    </source>
</evidence>
<dbReference type="Pfam" id="PF13673">
    <property type="entry name" value="Acetyltransf_10"/>
    <property type="match status" value="1"/>
</dbReference>
<sequence>MSEEGQVRRSISIRLIRHAESCNNQVYRDARRLYHGGTPDFDLQGWLKYVDDRRSADPGISDIGTIQAKKLSEYLKTHLLNQASRPVRFVVSPMRRTIETILPTLVALNQHNNSDGDGGAGGSTTNESILAACNVMINGFYFESEGCHVRERVETGMNANEINASLLHPAGVMNASFVGFQSGEENGWYAHGKGEETRPESEERAAKFYVWMTEYLDQQLREVEQEDVADIFDAGVTLPGEENEKDHDRLGPRTRRRRTAIFVGHGDFMSLVLKRIVAGFGHAVEKDKVPHRSAFVHFNTGITELEYFGNGRFLVMSHNTLPHLSDPEGSCFITGGSLKDGWSYLMPSDGLLDSEVSIAFFDEVQPNVHEQTEALRSLYLTKKESTASNDDTDDDAGTELTIVVKRGLQVVGCAQLNDKTGRLSDVVVRPSARRSQVGRSLIDAVKNHAKKSNIEKIVAQPDTLDSKVFFEKVGFSAVDEGDKRGEYSSTIVRMECKL</sequence>
<gene>
    <name evidence="2" type="ORF">ACHAWU_005794</name>
</gene>
<dbReference type="InterPro" id="IPR013078">
    <property type="entry name" value="His_Pase_superF_clade-1"/>
</dbReference>
<dbReference type="Gene3D" id="3.40.50.1240">
    <property type="entry name" value="Phosphoglycerate mutase-like"/>
    <property type="match status" value="1"/>
</dbReference>
<comment type="caution">
    <text evidence="2">The sequence shown here is derived from an EMBL/GenBank/DDBJ whole genome shotgun (WGS) entry which is preliminary data.</text>
</comment>
<reference evidence="2 3" key="1">
    <citation type="submission" date="2024-10" db="EMBL/GenBank/DDBJ databases">
        <title>Updated reference genomes for cyclostephanoid diatoms.</title>
        <authorList>
            <person name="Roberts W.R."/>
            <person name="Alverson A.J."/>
        </authorList>
    </citation>
    <scope>NUCLEOTIDE SEQUENCE [LARGE SCALE GENOMIC DNA]</scope>
    <source>
        <strain evidence="2 3">AJA232-27</strain>
    </source>
</reference>
<dbReference type="AlphaFoldDB" id="A0ABD3MKV5"/>
<keyword evidence="3" id="KW-1185">Reference proteome</keyword>
<proteinExistence type="predicted"/>
<accession>A0ABD3MKV5</accession>
<dbReference type="InterPro" id="IPR000182">
    <property type="entry name" value="GNAT_dom"/>
</dbReference>
<name>A0ABD3MKV5_9STRA</name>
<dbReference type="InterPro" id="IPR016181">
    <property type="entry name" value="Acyl_CoA_acyltransferase"/>
</dbReference>
<dbReference type="SUPFAM" id="SSF55729">
    <property type="entry name" value="Acyl-CoA N-acyltransferases (Nat)"/>
    <property type="match status" value="1"/>
</dbReference>
<dbReference type="PROSITE" id="PS51186">
    <property type="entry name" value="GNAT"/>
    <property type="match status" value="1"/>
</dbReference>
<dbReference type="SMART" id="SM00855">
    <property type="entry name" value="PGAM"/>
    <property type="match status" value="1"/>
</dbReference>
<dbReference type="Gene3D" id="3.40.630.30">
    <property type="match status" value="1"/>
</dbReference>
<evidence type="ECO:0000313" key="2">
    <source>
        <dbReference type="EMBL" id="KAL3762591.1"/>
    </source>
</evidence>
<dbReference type="SUPFAM" id="SSF53254">
    <property type="entry name" value="Phosphoglycerate mutase-like"/>
    <property type="match status" value="1"/>
</dbReference>
<dbReference type="CDD" id="cd04301">
    <property type="entry name" value="NAT_SF"/>
    <property type="match status" value="1"/>
</dbReference>
<dbReference type="EMBL" id="JALLBG020000132">
    <property type="protein sequence ID" value="KAL3762591.1"/>
    <property type="molecule type" value="Genomic_DNA"/>
</dbReference>
<evidence type="ECO:0000259" key="1">
    <source>
        <dbReference type="PROSITE" id="PS51186"/>
    </source>
</evidence>
<protein>
    <recommendedName>
        <fullName evidence="1">N-acetyltransferase domain-containing protein</fullName>
    </recommendedName>
</protein>
<dbReference type="InterPro" id="IPR029033">
    <property type="entry name" value="His_PPase_superfam"/>
</dbReference>